<dbReference type="PANTHER" id="PTHR33376:SF15">
    <property type="entry name" value="BLL6794 PROTEIN"/>
    <property type="match status" value="1"/>
</dbReference>
<evidence type="ECO:0000256" key="1">
    <source>
        <dbReference type="ARBA" id="ARBA00022729"/>
    </source>
</evidence>
<dbReference type="AlphaFoldDB" id="A0A9J7AU87"/>
<dbReference type="CDD" id="cd13666">
    <property type="entry name" value="PBP2_TRAP_DctP_like_1"/>
    <property type="match status" value="1"/>
</dbReference>
<protein>
    <submittedName>
        <fullName evidence="3">C4-dicarboxylate TRAP transporter substrate-binding protein</fullName>
    </submittedName>
</protein>
<reference evidence="3" key="1">
    <citation type="submission" date="2022-08" db="EMBL/GenBank/DDBJ databases">
        <title>Nisaea acidiphila sp. nov., isolated from a marine algal debris and emended description of the genus Nisaea Urios et al. 2008.</title>
        <authorList>
            <person name="Kwon K."/>
        </authorList>
    </citation>
    <scope>NUCLEOTIDE SEQUENCE</scope>
    <source>
        <strain evidence="3">MEBiC11861</strain>
    </source>
</reference>
<dbReference type="SUPFAM" id="SSF53850">
    <property type="entry name" value="Periplasmic binding protein-like II"/>
    <property type="match status" value="1"/>
</dbReference>
<dbReference type="Gene3D" id="3.40.190.170">
    <property type="entry name" value="Bacterial extracellular solute-binding protein, family 7"/>
    <property type="match status" value="1"/>
</dbReference>
<dbReference type="PANTHER" id="PTHR33376">
    <property type="match status" value="1"/>
</dbReference>
<name>A0A9J7AU87_9PROT</name>
<keyword evidence="4" id="KW-1185">Reference proteome</keyword>
<dbReference type="RefSeq" id="WP_257770135.1">
    <property type="nucleotide sequence ID" value="NZ_CP102480.1"/>
</dbReference>
<organism evidence="3 4">
    <name type="scientific">Nisaea acidiphila</name>
    <dbReference type="NCBI Taxonomy" id="1862145"/>
    <lineage>
        <taxon>Bacteria</taxon>
        <taxon>Pseudomonadati</taxon>
        <taxon>Pseudomonadota</taxon>
        <taxon>Alphaproteobacteria</taxon>
        <taxon>Rhodospirillales</taxon>
        <taxon>Thalassobaculaceae</taxon>
        <taxon>Nisaea</taxon>
    </lineage>
</organism>
<dbReference type="GO" id="GO:0055085">
    <property type="term" value="P:transmembrane transport"/>
    <property type="evidence" value="ECO:0007669"/>
    <property type="project" value="InterPro"/>
</dbReference>
<evidence type="ECO:0000313" key="3">
    <source>
        <dbReference type="EMBL" id="UUX50887.1"/>
    </source>
</evidence>
<dbReference type="EMBL" id="CP102480">
    <property type="protein sequence ID" value="UUX50887.1"/>
    <property type="molecule type" value="Genomic_DNA"/>
</dbReference>
<proteinExistence type="predicted"/>
<evidence type="ECO:0000256" key="2">
    <source>
        <dbReference type="SAM" id="SignalP"/>
    </source>
</evidence>
<sequence length="343" mass="37780">MSFRNLRRYAATGLFGAVLAGAGLFAGQASADTYKWITSKPQGANDAQAISTQWFVDEFKRRTGGKHEIQVFWGGSVAKTREIPDALSAGAGDFGDIITPYFQDKFPLNNAVGFFIPQPNSTIEIALMMQKWHRVYPQFDAELAKHNLKAVGFRPLESYGLLCREPVKSLDDLKGKRIRTYGFAYPKIVEAMGATPVSIATSEAYEALQRGILDCTPIGPALARGWKYDEVAKYFVEFPFGASFGHLVAMNRKSYDAMPDDVKAVVEGLGREYAMRYAVDLEIQIAEVLRGWKDSGVTVMEFPVDKAAALVGNPGVQEIRKTWIEKANAAGLPGEEIAAELKF</sequence>
<dbReference type="Proteomes" id="UP001060336">
    <property type="component" value="Chromosome"/>
</dbReference>
<dbReference type="KEGG" id="naci:NUH88_04115"/>
<dbReference type="InterPro" id="IPR038404">
    <property type="entry name" value="TRAP_DctP_sf"/>
</dbReference>
<accession>A0A9J7AU87</accession>
<dbReference type="Pfam" id="PF03480">
    <property type="entry name" value="DctP"/>
    <property type="match status" value="1"/>
</dbReference>
<dbReference type="InterPro" id="IPR018389">
    <property type="entry name" value="DctP_fam"/>
</dbReference>
<feature type="signal peptide" evidence="2">
    <location>
        <begin position="1"/>
        <end position="31"/>
    </location>
</feature>
<dbReference type="NCBIfam" id="NF037995">
    <property type="entry name" value="TRAP_S1"/>
    <property type="match status" value="1"/>
</dbReference>
<gene>
    <name evidence="3" type="ORF">NUH88_04115</name>
</gene>
<feature type="chain" id="PRO_5039932942" evidence="2">
    <location>
        <begin position="32"/>
        <end position="343"/>
    </location>
</feature>
<keyword evidence="1 2" id="KW-0732">Signal</keyword>
<evidence type="ECO:0000313" key="4">
    <source>
        <dbReference type="Proteomes" id="UP001060336"/>
    </source>
</evidence>